<feature type="chain" id="PRO_5045801000" evidence="1">
    <location>
        <begin position="22"/>
        <end position="157"/>
    </location>
</feature>
<evidence type="ECO:0000313" key="4">
    <source>
        <dbReference type="Proteomes" id="UP000677244"/>
    </source>
</evidence>
<feature type="signal peptide" evidence="1">
    <location>
        <begin position="1"/>
        <end position="21"/>
    </location>
</feature>
<dbReference type="Gene3D" id="3.10.450.50">
    <property type="match status" value="1"/>
</dbReference>
<keyword evidence="1" id="KW-0732">Signal</keyword>
<evidence type="ECO:0000313" key="3">
    <source>
        <dbReference type="EMBL" id="MBO9198684.1"/>
    </source>
</evidence>
<dbReference type="Pfam" id="PF14534">
    <property type="entry name" value="DUF4440"/>
    <property type="match status" value="1"/>
</dbReference>
<gene>
    <name evidence="3" type="ORF">J7I42_00325</name>
</gene>
<reference evidence="3 4" key="1">
    <citation type="submission" date="2021-03" db="EMBL/GenBank/DDBJ databases">
        <title>Assistant Professor.</title>
        <authorList>
            <person name="Huq M.A."/>
        </authorList>
    </citation>
    <scope>NUCLEOTIDE SEQUENCE [LARGE SCALE GENOMIC DNA]</scope>
    <source>
        <strain evidence="3 4">MAH-29</strain>
    </source>
</reference>
<evidence type="ECO:0000259" key="2">
    <source>
        <dbReference type="Pfam" id="PF14534"/>
    </source>
</evidence>
<dbReference type="EMBL" id="JAGHKO010000001">
    <property type="protein sequence ID" value="MBO9198684.1"/>
    <property type="molecule type" value="Genomic_DNA"/>
</dbReference>
<dbReference type="SUPFAM" id="SSF54427">
    <property type="entry name" value="NTF2-like"/>
    <property type="match status" value="1"/>
</dbReference>
<name>A0ABS3YLG2_9BACT</name>
<comment type="caution">
    <text evidence="3">The sequence shown here is derived from an EMBL/GenBank/DDBJ whole genome shotgun (WGS) entry which is preliminary data.</text>
</comment>
<feature type="domain" description="DUF4440" evidence="2">
    <location>
        <begin position="43"/>
        <end position="150"/>
    </location>
</feature>
<dbReference type="RefSeq" id="WP_209136768.1">
    <property type="nucleotide sequence ID" value="NZ_JAGHKO010000001.1"/>
</dbReference>
<protein>
    <submittedName>
        <fullName evidence="3">Nuclear transport factor 2 family protein</fullName>
    </submittedName>
</protein>
<organism evidence="3 4">
    <name type="scientific">Niastella soli</name>
    <dbReference type="NCBI Taxonomy" id="2821487"/>
    <lineage>
        <taxon>Bacteria</taxon>
        <taxon>Pseudomonadati</taxon>
        <taxon>Bacteroidota</taxon>
        <taxon>Chitinophagia</taxon>
        <taxon>Chitinophagales</taxon>
        <taxon>Chitinophagaceae</taxon>
        <taxon>Niastella</taxon>
    </lineage>
</organism>
<proteinExistence type="predicted"/>
<dbReference type="InterPro" id="IPR032710">
    <property type="entry name" value="NTF2-like_dom_sf"/>
</dbReference>
<dbReference type="Proteomes" id="UP000677244">
    <property type="component" value="Unassembled WGS sequence"/>
</dbReference>
<dbReference type="InterPro" id="IPR027843">
    <property type="entry name" value="DUF4440"/>
</dbReference>
<accession>A0ABS3YLG2</accession>
<sequence>MKIITTFFLFAFVFSGTTVSAQGQQQAPPYKPESKELYDSIVHMDSVWEDSYNNCRLDVQEQIISDDLEFYHDRSGVMKSKKALIEALKNNICGKVTRELLKGSIEVYPIKNYGAVEMGYHRFRNKNDTGDSQYARFIHIWHHENGQWKITRVISLH</sequence>
<keyword evidence="4" id="KW-1185">Reference proteome</keyword>
<evidence type="ECO:0000256" key="1">
    <source>
        <dbReference type="SAM" id="SignalP"/>
    </source>
</evidence>